<sequence>MDITIKYWEFLIGVRCTIESRECEMFPEWISLLELSHGLKFLLALTFNVSVLAIDMKQRLTATEIPLKSYCEIIDDVYSKYSSKIHGTEIENEMSDEQWTNLFKSLEVGSNVSKQSIKIEETLKENGVRHVCVVRLPKPGNRNLFTKKVFIGVKNEDSERMRKILREPKVVRAFSFPGDHFLIIDTYTAVKRENI</sequence>
<dbReference type="EMBL" id="JBBCAQ010000022">
    <property type="protein sequence ID" value="KAK7591323.1"/>
    <property type="molecule type" value="Genomic_DNA"/>
</dbReference>
<comment type="caution">
    <text evidence="1">The sequence shown here is derived from an EMBL/GenBank/DDBJ whole genome shotgun (WGS) entry which is preliminary data.</text>
</comment>
<name>A0AAN9TLN0_9HEMI</name>
<dbReference type="AlphaFoldDB" id="A0AAN9TLN0"/>
<organism evidence="1 2">
    <name type="scientific">Parthenolecanium corni</name>
    <dbReference type="NCBI Taxonomy" id="536013"/>
    <lineage>
        <taxon>Eukaryota</taxon>
        <taxon>Metazoa</taxon>
        <taxon>Ecdysozoa</taxon>
        <taxon>Arthropoda</taxon>
        <taxon>Hexapoda</taxon>
        <taxon>Insecta</taxon>
        <taxon>Pterygota</taxon>
        <taxon>Neoptera</taxon>
        <taxon>Paraneoptera</taxon>
        <taxon>Hemiptera</taxon>
        <taxon>Sternorrhyncha</taxon>
        <taxon>Coccoidea</taxon>
        <taxon>Coccidae</taxon>
        <taxon>Parthenolecanium</taxon>
    </lineage>
</organism>
<reference evidence="1 2" key="1">
    <citation type="submission" date="2024-03" db="EMBL/GenBank/DDBJ databases">
        <title>Adaptation during the transition from Ophiocordyceps entomopathogen to insect associate is accompanied by gene loss and intensified selection.</title>
        <authorList>
            <person name="Ward C.M."/>
            <person name="Onetto C.A."/>
            <person name="Borneman A.R."/>
        </authorList>
    </citation>
    <scope>NUCLEOTIDE SEQUENCE [LARGE SCALE GENOMIC DNA]</scope>
    <source>
        <strain evidence="1">AWRI1</strain>
        <tissue evidence="1">Single Adult Female</tissue>
    </source>
</reference>
<gene>
    <name evidence="1" type="ORF">V9T40_002936</name>
</gene>
<evidence type="ECO:0000313" key="2">
    <source>
        <dbReference type="Proteomes" id="UP001367676"/>
    </source>
</evidence>
<evidence type="ECO:0000313" key="1">
    <source>
        <dbReference type="EMBL" id="KAK7591323.1"/>
    </source>
</evidence>
<protein>
    <submittedName>
        <fullName evidence="1">Uncharacterized protein</fullName>
    </submittedName>
</protein>
<proteinExistence type="predicted"/>
<keyword evidence="2" id="KW-1185">Reference proteome</keyword>
<dbReference type="Proteomes" id="UP001367676">
    <property type="component" value="Unassembled WGS sequence"/>
</dbReference>
<accession>A0AAN9TLN0</accession>